<proteinExistence type="predicted"/>
<keyword evidence="1" id="KW-0732">Signal</keyword>
<reference evidence="2 3" key="1">
    <citation type="submission" date="2022-09" db="EMBL/GenBank/DDBJ databases">
        <authorList>
            <person name="Palmer J.M."/>
        </authorList>
    </citation>
    <scope>NUCLEOTIDE SEQUENCE [LARGE SCALE GENOMIC DNA]</scope>
    <source>
        <strain evidence="2 3">DSM 7382</strain>
    </source>
</reference>
<dbReference type="EMBL" id="JASBNA010000016">
    <property type="protein sequence ID" value="KAK7686566.1"/>
    <property type="molecule type" value="Genomic_DNA"/>
</dbReference>
<feature type="signal peptide" evidence="1">
    <location>
        <begin position="1"/>
        <end position="19"/>
    </location>
</feature>
<organism evidence="2 3">
    <name type="scientific">Cerrena zonata</name>
    <dbReference type="NCBI Taxonomy" id="2478898"/>
    <lineage>
        <taxon>Eukaryota</taxon>
        <taxon>Fungi</taxon>
        <taxon>Dikarya</taxon>
        <taxon>Basidiomycota</taxon>
        <taxon>Agaricomycotina</taxon>
        <taxon>Agaricomycetes</taxon>
        <taxon>Polyporales</taxon>
        <taxon>Cerrenaceae</taxon>
        <taxon>Cerrena</taxon>
    </lineage>
</organism>
<sequence>MSLTSFVSLSLLLAHYAAAASVPSTTLMPACSKTSCQYTIPADVGGASSGTLKLWGPEGAIADVSRTAGWETLECNETEEAFAQEIRMVCADPNSGNCDDLYHVTGAAGKVVRLPLSCGKNAFARVISERPCANQTLPSHMTGLKGPSGTQPQIMRIQLDTNFAAANASAGPVRFAITGANVPGLDNVQLTDPTTTIVNSRHFQQRGFFDWVQDLIDQIKDLNNFDSSVTKELPPLNIDQQFNLLDEHVSCGALDAGLKIDVGAKANAVLSLGVVASGTIVPPKVDEFMIISSLTADLNGELDIVANVAGSVASGEVTLFQAALPGLDFPGILTIGPTFQLNAEATAQLDIDMDISVGINYHIDKAQFTFPPTNNSGAFDIGKTPLTLSAAPTVNATGTLEAHLLPKLNLGITALGNVATATVFLALDASAGMQLGLNTGAATTVRVTQNDDPAKDAIVAATASAIADVGGCMDITAGLDVNLGADAKFFDIFDVNKQVSLFSQDYDLFQKCFGASTSGSASTRRSSLERRQTVGSVLNLLCPAATSKVNTVSILSGSVDPTEVKA</sequence>
<evidence type="ECO:0000313" key="2">
    <source>
        <dbReference type="EMBL" id="KAK7686566.1"/>
    </source>
</evidence>
<evidence type="ECO:0000313" key="3">
    <source>
        <dbReference type="Proteomes" id="UP001385951"/>
    </source>
</evidence>
<protein>
    <submittedName>
        <fullName evidence="2">Uncharacterized protein</fullName>
    </submittedName>
</protein>
<dbReference type="AlphaFoldDB" id="A0AAW0GAC3"/>
<gene>
    <name evidence="2" type="ORF">QCA50_010166</name>
</gene>
<feature type="chain" id="PRO_5044001725" evidence="1">
    <location>
        <begin position="20"/>
        <end position="566"/>
    </location>
</feature>
<name>A0AAW0GAC3_9APHY</name>
<comment type="caution">
    <text evidence="2">The sequence shown here is derived from an EMBL/GenBank/DDBJ whole genome shotgun (WGS) entry which is preliminary data.</text>
</comment>
<keyword evidence="3" id="KW-1185">Reference proteome</keyword>
<evidence type="ECO:0000256" key="1">
    <source>
        <dbReference type="SAM" id="SignalP"/>
    </source>
</evidence>
<accession>A0AAW0GAC3</accession>
<dbReference type="Proteomes" id="UP001385951">
    <property type="component" value="Unassembled WGS sequence"/>
</dbReference>